<organism evidence="2 3">
    <name type="scientific">Setaria viridis</name>
    <name type="common">Green bristlegrass</name>
    <name type="synonym">Setaria italica subsp. viridis</name>
    <dbReference type="NCBI Taxonomy" id="4556"/>
    <lineage>
        <taxon>Eukaryota</taxon>
        <taxon>Viridiplantae</taxon>
        <taxon>Streptophyta</taxon>
        <taxon>Embryophyta</taxon>
        <taxon>Tracheophyta</taxon>
        <taxon>Spermatophyta</taxon>
        <taxon>Magnoliopsida</taxon>
        <taxon>Liliopsida</taxon>
        <taxon>Poales</taxon>
        <taxon>Poaceae</taxon>
        <taxon>PACMAD clade</taxon>
        <taxon>Panicoideae</taxon>
        <taxon>Panicodae</taxon>
        <taxon>Paniceae</taxon>
        <taxon>Cenchrinae</taxon>
        <taxon>Setaria</taxon>
    </lineage>
</organism>
<dbReference type="Proteomes" id="UP000298652">
    <property type="component" value="Chromosome 9"/>
</dbReference>
<evidence type="ECO:0000256" key="1">
    <source>
        <dbReference type="SAM" id="MobiDB-lite"/>
    </source>
</evidence>
<dbReference type="EMBL" id="CM016560">
    <property type="protein sequence ID" value="TKV96855.1"/>
    <property type="molecule type" value="Genomic_DNA"/>
</dbReference>
<proteinExistence type="predicted"/>
<protein>
    <submittedName>
        <fullName evidence="2">Uncharacterized protein</fullName>
    </submittedName>
</protein>
<dbReference type="AlphaFoldDB" id="A0A4V6D207"/>
<name>A0A4V6D207_SETVI</name>
<sequence>MTGVANPFLQRGRRDLSDERRRERLQEEDDPSVAGASELIRPPLGPRGHVRGRNGRRVSIRLYLLATLARPIRKLS</sequence>
<feature type="compositionally biased region" description="Basic and acidic residues" evidence="1">
    <location>
        <begin position="12"/>
        <end position="25"/>
    </location>
</feature>
<accession>A0A4V6D207</accession>
<reference evidence="2" key="1">
    <citation type="submission" date="2019-03" db="EMBL/GenBank/DDBJ databases">
        <title>WGS assembly of Setaria viridis.</title>
        <authorList>
            <person name="Huang P."/>
            <person name="Jenkins J."/>
            <person name="Grimwood J."/>
            <person name="Barry K."/>
            <person name="Healey A."/>
            <person name="Mamidi S."/>
            <person name="Sreedasyam A."/>
            <person name="Shu S."/>
            <person name="Feldman M."/>
            <person name="Wu J."/>
            <person name="Yu Y."/>
            <person name="Chen C."/>
            <person name="Johnson J."/>
            <person name="Rokhsar D."/>
            <person name="Baxter I."/>
            <person name="Schmutz J."/>
            <person name="Brutnell T."/>
            <person name="Kellogg E."/>
        </authorList>
    </citation>
    <scope>NUCLEOTIDE SEQUENCE [LARGE SCALE GENOMIC DNA]</scope>
</reference>
<feature type="region of interest" description="Disordered" evidence="1">
    <location>
        <begin position="1"/>
        <end position="52"/>
    </location>
</feature>
<evidence type="ECO:0000313" key="3">
    <source>
        <dbReference type="Proteomes" id="UP000298652"/>
    </source>
</evidence>
<gene>
    <name evidence="2" type="ORF">SEVIR_9G456650v2</name>
</gene>
<keyword evidence="3" id="KW-1185">Reference proteome</keyword>
<evidence type="ECO:0000313" key="2">
    <source>
        <dbReference type="EMBL" id="TKV96855.1"/>
    </source>
</evidence>
<dbReference type="Gramene" id="TKV96855">
    <property type="protein sequence ID" value="TKV96855"/>
    <property type="gene ID" value="SEVIR_9G456650v2"/>
</dbReference>